<evidence type="ECO:0000256" key="1">
    <source>
        <dbReference type="SAM" id="Phobius"/>
    </source>
</evidence>
<keyword evidence="1" id="KW-0812">Transmembrane</keyword>
<evidence type="ECO:0000313" key="3">
    <source>
        <dbReference type="Proteomes" id="UP001626549"/>
    </source>
</evidence>
<feature type="transmembrane region" description="Helical" evidence="1">
    <location>
        <begin position="178"/>
        <end position="197"/>
    </location>
</feature>
<accession>A0ABZ0IER1</accession>
<keyword evidence="1" id="KW-0472">Membrane</keyword>
<feature type="transmembrane region" description="Helical" evidence="1">
    <location>
        <begin position="94"/>
        <end position="114"/>
    </location>
</feature>
<dbReference type="EMBL" id="CP136865">
    <property type="protein sequence ID" value="WOJ97630.1"/>
    <property type="molecule type" value="Genomic_DNA"/>
</dbReference>
<feature type="transmembrane region" description="Helical" evidence="1">
    <location>
        <begin position="61"/>
        <end position="82"/>
    </location>
</feature>
<evidence type="ECO:0000313" key="2">
    <source>
        <dbReference type="EMBL" id="WOJ97630.1"/>
    </source>
</evidence>
<organism evidence="2 3">
    <name type="scientific">Congregibacter brevis</name>
    <dbReference type="NCBI Taxonomy" id="3081201"/>
    <lineage>
        <taxon>Bacteria</taxon>
        <taxon>Pseudomonadati</taxon>
        <taxon>Pseudomonadota</taxon>
        <taxon>Gammaproteobacteria</taxon>
        <taxon>Cellvibrionales</taxon>
        <taxon>Halieaceae</taxon>
        <taxon>Congregibacter</taxon>
    </lineage>
</organism>
<proteinExistence type="predicted"/>
<feature type="transmembrane region" description="Helical" evidence="1">
    <location>
        <begin position="126"/>
        <end position="145"/>
    </location>
</feature>
<dbReference type="Proteomes" id="UP001626549">
    <property type="component" value="Chromosome"/>
</dbReference>
<feature type="transmembrane region" description="Helical" evidence="1">
    <location>
        <begin position="32"/>
        <end position="55"/>
    </location>
</feature>
<name>A0ABZ0IER1_9GAMM</name>
<feature type="transmembrane region" description="Helical" evidence="1">
    <location>
        <begin position="152"/>
        <end position="172"/>
    </location>
</feature>
<gene>
    <name evidence="2" type="ORF">R0137_03425</name>
</gene>
<protein>
    <submittedName>
        <fullName evidence="2">Uncharacterized protein</fullName>
    </submittedName>
</protein>
<keyword evidence="1" id="KW-1133">Transmembrane helix</keyword>
<sequence>MQNVENSLESDLTSLRSLAEAGMSQPLQIGPYLVAGGAWFGSASFLLALAQLGSFSIPEAFLGWVFLIASAGFAATIFLLIHRDRQSTERGKNRFINATWSGAGLGIFAFWISSSVMADRLASPEILSTMSLSVLAIYGLVWWITGVLSEQGWMKLITAISFCSMILVAWFAPTPYGWLSYTTALVACALLPGIHITRTAKQTH</sequence>
<dbReference type="RefSeq" id="WP_407328550.1">
    <property type="nucleotide sequence ID" value="NZ_CP136865.1"/>
</dbReference>
<reference evidence="2 3" key="1">
    <citation type="submission" date="2023-10" db="EMBL/GenBank/DDBJ databases">
        <title>Two novel species belonging to the OM43/NOR5 clade.</title>
        <authorList>
            <person name="Park M."/>
        </authorList>
    </citation>
    <scope>NUCLEOTIDE SEQUENCE [LARGE SCALE GENOMIC DNA]</scope>
    <source>
        <strain evidence="2 3">IMCC45268</strain>
    </source>
</reference>
<keyword evidence="3" id="KW-1185">Reference proteome</keyword>